<gene>
    <name evidence="1" type="ORF">DWY20_07935</name>
</gene>
<sequence>MTLQLLLLPDKKSSSAFIGRLKKSWSSYNFERAVFLYKHHSINYYVSDQDMFTLAVPVLLKQCSNDYIQANANNRKSSTGQQ</sequence>
<name>A0A412GNQ3_9BACT</name>
<dbReference type="AlphaFoldDB" id="A0A412GNQ3"/>
<dbReference type="Proteomes" id="UP000285864">
    <property type="component" value="Unassembled WGS sequence"/>
</dbReference>
<keyword evidence="2" id="KW-1185">Reference proteome</keyword>
<comment type="caution">
    <text evidence="1">The sequence shown here is derived from an EMBL/GenBank/DDBJ whole genome shotgun (WGS) entry which is preliminary data.</text>
</comment>
<proteinExistence type="predicted"/>
<reference evidence="1 2" key="1">
    <citation type="submission" date="2018-08" db="EMBL/GenBank/DDBJ databases">
        <title>A genome reference for cultivated species of the human gut microbiota.</title>
        <authorList>
            <person name="Zou Y."/>
            <person name="Xue W."/>
            <person name="Luo G."/>
        </authorList>
    </citation>
    <scope>NUCLEOTIDE SEQUENCE [LARGE SCALE GENOMIC DNA]</scope>
    <source>
        <strain evidence="1 2">AF24-2</strain>
    </source>
</reference>
<evidence type="ECO:0000313" key="1">
    <source>
        <dbReference type="EMBL" id="RGR96405.1"/>
    </source>
</evidence>
<accession>A0A412GNQ3</accession>
<evidence type="ECO:0000313" key="2">
    <source>
        <dbReference type="Proteomes" id="UP000285864"/>
    </source>
</evidence>
<protein>
    <submittedName>
        <fullName evidence="1">Uncharacterized protein</fullName>
    </submittedName>
</protein>
<organism evidence="1 2">
    <name type="scientific">Phocaeicola coprocola</name>
    <dbReference type="NCBI Taxonomy" id="310298"/>
    <lineage>
        <taxon>Bacteria</taxon>
        <taxon>Pseudomonadati</taxon>
        <taxon>Bacteroidota</taxon>
        <taxon>Bacteroidia</taxon>
        <taxon>Bacteroidales</taxon>
        <taxon>Bacteroidaceae</taxon>
        <taxon>Phocaeicola</taxon>
    </lineage>
</organism>
<dbReference type="EMBL" id="QRUU01000029">
    <property type="protein sequence ID" value="RGR96405.1"/>
    <property type="molecule type" value="Genomic_DNA"/>
</dbReference>